<gene>
    <name evidence="2" type="ORF">METZ01_LOCUS212608</name>
</gene>
<dbReference type="SMART" id="SM00849">
    <property type="entry name" value="Lactamase_B"/>
    <property type="match status" value="1"/>
</dbReference>
<feature type="domain" description="Metallo-beta-lactamase" evidence="1">
    <location>
        <begin position="74"/>
        <end position="249"/>
    </location>
</feature>
<dbReference type="SUPFAM" id="SSF56281">
    <property type="entry name" value="Metallo-hydrolase/oxidoreductase"/>
    <property type="match status" value="1"/>
</dbReference>
<evidence type="ECO:0000259" key="1">
    <source>
        <dbReference type="SMART" id="SM00849"/>
    </source>
</evidence>
<dbReference type="Gene3D" id="3.60.15.10">
    <property type="entry name" value="Ribonuclease Z/Hydroxyacylglutathione hydrolase-like"/>
    <property type="match status" value="1"/>
</dbReference>
<dbReference type="InterPro" id="IPR001279">
    <property type="entry name" value="Metallo-B-lactamas"/>
</dbReference>
<dbReference type="InterPro" id="IPR036866">
    <property type="entry name" value="RibonucZ/Hydroxyglut_hydro"/>
</dbReference>
<protein>
    <recommendedName>
        <fullName evidence="1">Metallo-beta-lactamase domain-containing protein</fullName>
    </recommendedName>
</protein>
<feature type="non-terminal residue" evidence="2">
    <location>
        <position position="1"/>
    </location>
</feature>
<organism evidence="2">
    <name type="scientific">marine metagenome</name>
    <dbReference type="NCBI Taxonomy" id="408172"/>
    <lineage>
        <taxon>unclassified sequences</taxon>
        <taxon>metagenomes</taxon>
        <taxon>ecological metagenomes</taxon>
    </lineage>
</organism>
<proteinExistence type="predicted"/>
<dbReference type="AlphaFoldDB" id="A0A382FBR9"/>
<name>A0A382FBR9_9ZZZZ</name>
<dbReference type="EMBL" id="UINC01048784">
    <property type="protein sequence ID" value="SVB59754.1"/>
    <property type="molecule type" value="Genomic_DNA"/>
</dbReference>
<accession>A0A382FBR9</accession>
<sequence>GTVKQRRLKTNNSQEDGAGLMKISVDCSLSWRLVVSSFALCMGLLACTRPADQPPNQATEKIADGVYTFRFENQRSLFLVADQGVIVTDPLNAVAAAAYRDAIAEITAQPVKYVVYSHYHWDRVSGAQVFKDAGAEIVAQERCADRFRVNPNPNVVMPDITFSEEYSVTVGNQSLDLFYFGPSHGDCLTVFVTSPANLLQVVELINPPRASFPRNPLVSYIKPHNLRQFFRDLEFLVNERGIETVIASSAIAVDDGQGGQHLSVATGPVTIIHDQAMFWEAIYNAVEIARAEGNVGIDSFVKLKTIDLEPFKPYDGYSKEDLPIIMRRFVGFYDMGR</sequence>
<dbReference type="Pfam" id="PF00753">
    <property type="entry name" value="Lactamase_B"/>
    <property type="match status" value="1"/>
</dbReference>
<reference evidence="2" key="1">
    <citation type="submission" date="2018-05" db="EMBL/GenBank/DDBJ databases">
        <authorList>
            <person name="Lanie J.A."/>
            <person name="Ng W.-L."/>
            <person name="Kazmierczak K.M."/>
            <person name="Andrzejewski T.M."/>
            <person name="Davidsen T.M."/>
            <person name="Wayne K.J."/>
            <person name="Tettelin H."/>
            <person name="Glass J.I."/>
            <person name="Rusch D."/>
            <person name="Podicherti R."/>
            <person name="Tsui H.-C.T."/>
            <person name="Winkler M.E."/>
        </authorList>
    </citation>
    <scope>NUCLEOTIDE SEQUENCE</scope>
</reference>
<evidence type="ECO:0000313" key="2">
    <source>
        <dbReference type="EMBL" id="SVB59754.1"/>
    </source>
</evidence>